<dbReference type="GO" id="GO:0017057">
    <property type="term" value="F:6-phosphogluconolactonase activity"/>
    <property type="evidence" value="ECO:0007669"/>
    <property type="project" value="UniProtKB-UniRule"/>
</dbReference>
<comment type="caution">
    <text evidence="9">The sequence shown here is derived from an EMBL/GenBank/DDBJ whole genome shotgun (WGS) entry which is preliminary data.</text>
</comment>
<feature type="domain" description="Glucosamine/galactosamine-6-phosphate isomerase" evidence="8">
    <location>
        <begin position="11"/>
        <end position="230"/>
    </location>
</feature>
<keyword evidence="7 9" id="KW-0378">Hydrolase</keyword>
<comment type="catalytic activity">
    <reaction evidence="1 7">
        <text>6-phospho-D-glucono-1,5-lactone + H2O = 6-phospho-D-gluconate + H(+)</text>
        <dbReference type="Rhea" id="RHEA:12556"/>
        <dbReference type="ChEBI" id="CHEBI:15377"/>
        <dbReference type="ChEBI" id="CHEBI:15378"/>
        <dbReference type="ChEBI" id="CHEBI:57955"/>
        <dbReference type="ChEBI" id="CHEBI:58759"/>
        <dbReference type="EC" id="3.1.1.31"/>
    </reaction>
</comment>
<sequence length="241" mass="25134">MSSDVRVHPGAESLAEAVAEALIARLSDIQAEGRVPVVGLTGGTIAAAVHRKVASSLNGFDVDWDEVDFWWGDERYVDSNSGERNARQARRDLLDQIEADPGRIHEMPGTDSGLALADAAEDYAATLRTEGGGKFDVLFLGIGPDGHIASLFPGSEAVTTTGALTVPVSDSPKPPAQRISLTLEALNHADAVWFIASGAGKADAVAAAHADGSVTEIPARGVTGQNETVWWLDRQAGSALG</sequence>
<dbReference type="EMBL" id="JACCAA010000001">
    <property type="protein sequence ID" value="NYG57758.1"/>
    <property type="molecule type" value="Genomic_DNA"/>
</dbReference>
<evidence type="ECO:0000256" key="4">
    <source>
        <dbReference type="ARBA" id="ARBA00010662"/>
    </source>
</evidence>
<reference evidence="9 10" key="1">
    <citation type="submission" date="2020-07" db="EMBL/GenBank/DDBJ databases">
        <title>Sequencing the genomes of 1000 actinobacteria strains.</title>
        <authorList>
            <person name="Klenk H.-P."/>
        </authorList>
    </citation>
    <scope>NUCLEOTIDE SEQUENCE [LARGE SCALE GENOMIC DNA]</scope>
    <source>
        <strain evidence="9 10">DSM 23819</strain>
    </source>
</reference>
<accession>A0A7Y9S088</accession>
<dbReference type="RefSeq" id="WP_179500989.1">
    <property type="nucleotide sequence ID" value="NZ_JACCAA010000001.1"/>
</dbReference>
<dbReference type="InterPro" id="IPR039104">
    <property type="entry name" value="6PGL"/>
</dbReference>
<evidence type="ECO:0000256" key="5">
    <source>
        <dbReference type="ARBA" id="ARBA00013198"/>
    </source>
</evidence>
<comment type="function">
    <text evidence="2 7">Hydrolysis of 6-phosphogluconolactone to 6-phosphogluconate.</text>
</comment>
<dbReference type="UniPathway" id="UPA00115">
    <property type="reaction ID" value="UER00409"/>
</dbReference>
<evidence type="ECO:0000259" key="8">
    <source>
        <dbReference type="Pfam" id="PF01182"/>
    </source>
</evidence>
<dbReference type="PANTHER" id="PTHR11054">
    <property type="entry name" value="6-PHOSPHOGLUCONOLACTONASE"/>
    <property type="match status" value="1"/>
</dbReference>
<dbReference type="GO" id="GO:0005975">
    <property type="term" value="P:carbohydrate metabolic process"/>
    <property type="evidence" value="ECO:0007669"/>
    <property type="project" value="UniProtKB-UniRule"/>
</dbReference>
<dbReference type="SUPFAM" id="SSF100950">
    <property type="entry name" value="NagB/RpiA/CoA transferase-like"/>
    <property type="match status" value="1"/>
</dbReference>
<dbReference type="InterPro" id="IPR037171">
    <property type="entry name" value="NagB/RpiA_transferase-like"/>
</dbReference>
<dbReference type="Pfam" id="PF01182">
    <property type="entry name" value="Glucosamine_iso"/>
    <property type="match status" value="1"/>
</dbReference>
<dbReference type="InterPro" id="IPR005900">
    <property type="entry name" value="6-phosphogluconolactonase_DevB"/>
</dbReference>
<dbReference type="Gene3D" id="3.40.50.1360">
    <property type="match status" value="1"/>
</dbReference>
<evidence type="ECO:0000256" key="7">
    <source>
        <dbReference type="RuleBase" id="RU365095"/>
    </source>
</evidence>
<name>A0A7Y9S088_9ACTN</name>
<dbReference type="GO" id="GO:0006098">
    <property type="term" value="P:pentose-phosphate shunt"/>
    <property type="evidence" value="ECO:0007669"/>
    <property type="project" value="UniProtKB-UniPathway"/>
</dbReference>
<evidence type="ECO:0000313" key="9">
    <source>
        <dbReference type="EMBL" id="NYG57758.1"/>
    </source>
</evidence>
<evidence type="ECO:0000256" key="6">
    <source>
        <dbReference type="ARBA" id="ARBA00020337"/>
    </source>
</evidence>
<evidence type="ECO:0000256" key="1">
    <source>
        <dbReference type="ARBA" id="ARBA00000832"/>
    </source>
</evidence>
<dbReference type="InterPro" id="IPR006148">
    <property type="entry name" value="Glc/Gal-6P_isomerase"/>
</dbReference>
<dbReference type="PANTHER" id="PTHR11054:SF0">
    <property type="entry name" value="6-PHOSPHOGLUCONOLACTONASE"/>
    <property type="match status" value="1"/>
</dbReference>
<dbReference type="CDD" id="cd01400">
    <property type="entry name" value="6PGL"/>
    <property type="match status" value="1"/>
</dbReference>
<dbReference type="Proteomes" id="UP000540656">
    <property type="component" value="Unassembled WGS sequence"/>
</dbReference>
<comment type="pathway">
    <text evidence="3 7">Carbohydrate degradation; pentose phosphate pathway; D-ribulose 5-phosphate from D-glucose 6-phosphate (oxidative stage): step 2/3.</text>
</comment>
<proteinExistence type="inferred from homology"/>
<gene>
    <name evidence="7" type="primary">pgl</name>
    <name evidence="9" type="ORF">BJ980_000681</name>
</gene>
<dbReference type="AlphaFoldDB" id="A0A7Y9S088"/>
<dbReference type="EC" id="3.1.1.31" evidence="5 7"/>
<keyword evidence="10" id="KW-1185">Reference proteome</keyword>
<comment type="similarity">
    <text evidence="4 7">Belongs to the glucosamine/galactosamine-6-phosphate isomerase family. 6-phosphogluconolactonase subfamily.</text>
</comment>
<evidence type="ECO:0000313" key="10">
    <source>
        <dbReference type="Proteomes" id="UP000540656"/>
    </source>
</evidence>
<evidence type="ECO:0000256" key="3">
    <source>
        <dbReference type="ARBA" id="ARBA00004961"/>
    </source>
</evidence>
<evidence type="ECO:0000256" key="2">
    <source>
        <dbReference type="ARBA" id="ARBA00002681"/>
    </source>
</evidence>
<dbReference type="NCBIfam" id="TIGR01198">
    <property type="entry name" value="pgl"/>
    <property type="match status" value="1"/>
</dbReference>
<organism evidence="9 10">
    <name type="scientific">Nocardioides daedukensis</name>
    <dbReference type="NCBI Taxonomy" id="634462"/>
    <lineage>
        <taxon>Bacteria</taxon>
        <taxon>Bacillati</taxon>
        <taxon>Actinomycetota</taxon>
        <taxon>Actinomycetes</taxon>
        <taxon>Propionibacteriales</taxon>
        <taxon>Nocardioidaceae</taxon>
        <taxon>Nocardioides</taxon>
    </lineage>
</organism>
<protein>
    <recommendedName>
        <fullName evidence="6 7">6-phosphogluconolactonase</fullName>
        <shortName evidence="7">6PGL</shortName>
        <ecNumber evidence="5 7">3.1.1.31</ecNumber>
    </recommendedName>
</protein>